<feature type="transmembrane region" description="Helical" evidence="6">
    <location>
        <begin position="380"/>
        <end position="400"/>
    </location>
</feature>
<evidence type="ECO:0000256" key="2">
    <source>
        <dbReference type="ARBA" id="ARBA00022692"/>
    </source>
</evidence>
<comment type="caution">
    <text evidence="7">The sequence shown here is derived from an EMBL/GenBank/DDBJ whole genome shotgun (WGS) entry which is preliminary data.</text>
</comment>
<comment type="subcellular location">
    <subcellularLocation>
        <location evidence="1">Membrane</location>
        <topology evidence="1">Multi-pass membrane protein</topology>
    </subcellularLocation>
</comment>
<feature type="transmembrane region" description="Helical" evidence="6">
    <location>
        <begin position="271"/>
        <end position="292"/>
    </location>
</feature>
<evidence type="ECO:0000256" key="4">
    <source>
        <dbReference type="ARBA" id="ARBA00023136"/>
    </source>
</evidence>
<name>A0A2T1A4Y2_9ACTN</name>
<feature type="transmembrane region" description="Helical" evidence="6">
    <location>
        <begin position="61"/>
        <end position="94"/>
    </location>
</feature>
<dbReference type="Gene3D" id="1.20.1740.10">
    <property type="entry name" value="Amino acid/polyamine transporter I"/>
    <property type="match status" value="1"/>
</dbReference>
<keyword evidence="8" id="KW-1185">Reference proteome</keyword>
<dbReference type="AlphaFoldDB" id="A0A2T1A4Y2"/>
<feature type="compositionally biased region" description="Polar residues" evidence="5">
    <location>
        <begin position="683"/>
        <end position="692"/>
    </location>
</feature>
<feature type="compositionally biased region" description="Basic and acidic residues" evidence="5">
    <location>
        <begin position="671"/>
        <end position="681"/>
    </location>
</feature>
<dbReference type="PANTHER" id="PTHR47704">
    <property type="entry name" value="POTASSIUM TRANSPORTER KIMA"/>
    <property type="match status" value="1"/>
</dbReference>
<sequence length="704" mass="76294">MPSRARTLSHVASAGSILKRLIVGRPFRSDTLGETLLPKKLALPIFASDAMSSVGYATQEIMLVLAIGGMAAIHFTWWAALGVCLVMAVVVASYRQNVRAYPSGGGDYEVASVNIGKDAGLTVASALAVDYVLTVAVSISSGVATFTSAVPALRPYTLEIALGCILLIAFVNLRGVRESGRVFAIPVYGFVLSILGMGLWALFRYLTGDTMLAATAGYHIVDHGPPPSGFLLFFLVLRAFASGCTALTGTEAIANGVPAFRKPKSKNAATTLLLMGSIAVLMFVTLTVLALLTKVRIVDPADGSLVDAAGKQVGYQETVVAQVASAVFGHSIGFYLVTFLTMAILVLAANTAFNGFPVLASILAQDRYLPRQLHTRGDRLAYSNGILLLAGAAVLLVWVFDADVTKLIQLYIVGVFVSFTLSQFGMVRHWTRHLKAERGAAERARMQRSRVINSLGFVMTGTVLVVVIITKFTHGAWIAAVAMVALFLTMKAIHRHYAKVSAELEVEPSPGNRMLPSRVHSIVLVSRLHKPTLRALAFARATRPDTLTALTVNVDDSDTRSLQEEWDRFDIPLALTVVDSPFREITKPILDYVKRVRLDSPRDLVMVFIPEYVVGHWWEQLLHNQSALRLKARLLFMPNVMVTNVPWQLESSQDRLNDVPLWDRAGGVRHPDGSAARHLESDGLSNSENVSGTARDGDRPGPAQ</sequence>
<dbReference type="InterPro" id="IPR053153">
    <property type="entry name" value="APC_K+_Transporter"/>
</dbReference>
<evidence type="ECO:0000256" key="1">
    <source>
        <dbReference type="ARBA" id="ARBA00004141"/>
    </source>
</evidence>
<accession>A0A2T1A4Y2</accession>
<reference evidence="7 8" key="1">
    <citation type="submission" date="2018-03" db="EMBL/GenBank/DDBJ databases">
        <title>Genomic Encyclopedia of Archaeal and Bacterial Type Strains, Phase II (KMG-II): from individual species to whole genera.</title>
        <authorList>
            <person name="Goeker M."/>
        </authorList>
    </citation>
    <scope>NUCLEOTIDE SEQUENCE [LARGE SCALE GENOMIC DNA]</scope>
    <source>
        <strain evidence="7 8">DSM 100065</strain>
    </source>
</reference>
<feature type="transmembrane region" description="Helical" evidence="6">
    <location>
        <begin position="131"/>
        <end position="150"/>
    </location>
</feature>
<evidence type="ECO:0000313" key="7">
    <source>
        <dbReference type="EMBL" id="PRZ43665.1"/>
    </source>
</evidence>
<dbReference type="GO" id="GO:0016020">
    <property type="term" value="C:membrane"/>
    <property type="evidence" value="ECO:0007669"/>
    <property type="project" value="UniProtKB-SubCell"/>
</dbReference>
<feature type="transmembrane region" description="Helical" evidence="6">
    <location>
        <begin position="230"/>
        <end position="250"/>
    </location>
</feature>
<protein>
    <submittedName>
        <fullName evidence="7">Amino acid/polyamine/organocation transporter (APC superfamily)</fullName>
    </submittedName>
</protein>
<evidence type="ECO:0000256" key="6">
    <source>
        <dbReference type="SAM" id="Phobius"/>
    </source>
</evidence>
<feature type="transmembrane region" description="Helical" evidence="6">
    <location>
        <begin position="156"/>
        <end position="173"/>
    </location>
</feature>
<gene>
    <name evidence="7" type="ORF">CLV47_102356</name>
</gene>
<evidence type="ECO:0000313" key="8">
    <source>
        <dbReference type="Proteomes" id="UP000237752"/>
    </source>
</evidence>
<evidence type="ECO:0000256" key="5">
    <source>
        <dbReference type="SAM" id="MobiDB-lite"/>
    </source>
</evidence>
<dbReference type="PANTHER" id="PTHR47704:SF1">
    <property type="entry name" value="POTASSIUM TRANSPORTER KIMA"/>
    <property type="match status" value="1"/>
</dbReference>
<proteinExistence type="predicted"/>
<feature type="region of interest" description="Disordered" evidence="5">
    <location>
        <begin position="671"/>
        <end position="704"/>
    </location>
</feature>
<feature type="transmembrane region" description="Helical" evidence="6">
    <location>
        <begin position="185"/>
        <end position="203"/>
    </location>
</feature>
<organism evidence="7 8">
    <name type="scientific">Antricoccus suffuscus</name>
    <dbReference type="NCBI Taxonomy" id="1629062"/>
    <lineage>
        <taxon>Bacteria</taxon>
        <taxon>Bacillati</taxon>
        <taxon>Actinomycetota</taxon>
        <taxon>Actinomycetes</taxon>
        <taxon>Geodermatophilales</taxon>
        <taxon>Antricoccaceae</taxon>
        <taxon>Antricoccus</taxon>
    </lineage>
</organism>
<evidence type="ECO:0000256" key="3">
    <source>
        <dbReference type="ARBA" id="ARBA00022989"/>
    </source>
</evidence>
<keyword evidence="3 6" id="KW-1133">Transmembrane helix</keyword>
<feature type="transmembrane region" description="Helical" evidence="6">
    <location>
        <begin position="475"/>
        <end position="493"/>
    </location>
</feature>
<dbReference type="GO" id="GO:0022857">
    <property type="term" value="F:transmembrane transporter activity"/>
    <property type="evidence" value="ECO:0007669"/>
    <property type="project" value="InterPro"/>
</dbReference>
<feature type="transmembrane region" description="Helical" evidence="6">
    <location>
        <begin position="406"/>
        <end position="430"/>
    </location>
</feature>
<keyword evidence="4 6" id="KW-0472">Membrane</keyword>
<keyword evidence="2 6" id="KW-0812">Transmembrane</keyword>
<feature type="transmembrane region" description="Helical" evidence="6">
    <location>
        <begin position="332"/>
        <end position="359"/>
    </location>
</feature>
<dbReference type="Proteomes" id="UP000237752">
    <property type="component" value="Unassembled WGS sequence"/>
</dbReference>
<dbReference type="EMBL" id="PVUE01000002">
    <property type="protein sequence ID" value="PRZ43665.1"/>
    <property type="molecule type" value="Genomic_DNA"/>
</dbReference>
<dbReference type="Pfam" id="PF13520">
    <property type="entry name" value="AA_permease_2"/>
    <property type="match status" value="1"/>
</dbReference>
<feature type="compositionally biased region" description="Basic and acidic residues" evidence="5">
    <location>
        <begin position="695"/>
        <end position="704"/>
    </location>
</feature>
<dbReference type="OrthoDB" id="9759676at2"/>
<dbReference type="InterPro" id="IPR002293">
    <property type="entry name" value="AA/rel_permease1"/>
</dbReference>
<feature type="transmembrane region" description="Helical" evidence="6">
    <location>
        <begin position="451"/>
        <end position="469"/>
    </location>
</feature>